<evidence type="ECO:0000256" key="2">
    <source>
        <dbReference type="ARBA" id="ARBA00022763"/>
    </source>
</evidence>
<comment type="caution">
    <text evidence="7">The sequence shown here is derived from an EMBL/GenBank/DDBJ whole genome shotgun (WGS) entry which is preliminary data.</text>
</comment>
<dbReference type="Pfam" id="PF13438">
    <property type="entry name" value="DUF4113"/>
    <property type="match status" value="1"/>
</dbReference>
<dbReference type="InterPro" id="IPR036775">
    <property type="entry name" value="DNA_pol_Y-fam_lit_finger_sf"/>
</dbReference>
<protein>
    <submittedName>
        <fullName evidence="7">Y-family DNA polymerase</fullName>
    </submittedName>
</protein>
<sequence>MGRDNLYHKIGYMIALVDCNSFYASCEQVFRPDLKNKPVVVLSNNDGCIIAANKEAKALTEIPMFQPIFKIRKLLDAHQVTYFSSNYTLYSDMSKRVMQTLHQFSPLVEEYSIDESFVDLSHYDPAELTELAQRMKDTIVKNTGIPVGVGIAKTKSLSKLANKYAKKVASNDNIYIVDSEEKRKFLLHNLLVKDIWGIGKKHAIRLQNNHIRTALDFANMPVAWVRKEMTVIGERLWRELNNMSCLELVLQPNAKKGIGTAKSFGYKLTDYTLIEEACSYYVAEVADLLRQQQSAAAQIEVSLQTNQHSAVDKQYRNKIVITLDTPTDSTAKLTKEALKGLRQIFRQGYRYKKVGINLTQLVQKNEVQTNLFHTPHKSDSEAITNVMDNLNNRYGKNKIKLATVGNRDKEWALIKEHRSPRYTTQWNELLTIGSTL</sequence>
<dbReference type="InterPro" id="IPR017961">
    <property type="entry name" value="DNA_pol_Y-fam_little_finger"/>
</dbReference>
<dbReference type="PANTHER" id="PTHR11076:SF34">
    <property type="entry name" value="PROTEIN UMUC"/>
    <property type="match status" value="1"/>
</dbReference>
<dbReference type="RefSeq" id="WP_304437194.1">
    <property type="nucleotide sequence ID" value="NZ_JAUKUC010000001.1"/>
</dbReference>
<dbReference type="SUPFAM" id="SSF100879">
    <property type="entry name" value="Lesion bypass DNA polymerase (Y-family), little finger domain"/>
    <property type="match status" value="1"/>
</dbReference>
<dbReference type="InterPro" id="IPR043128">
    <property type="entry name" value="Rev_trsase/Diguanyl_cyclase"/>
</dbReference>
<dbReference type="InterPro" id="IPR050116">
    <property type="entry name" value="DNA_polymerase-Y"/>
</dbReference>
<dbReference type="InterPro" id="IPR043502">
    <property type="entry name" value="DNA/RNA_pol_sf"/>
</dbReference>
<keyword evidence="5" id="KW-0742">SOS response</keyword>
<keyword evidence="3" id="KW-0741">SOS mutagenesis</keyword>
<dbReference type="Pfam" id="PF11799">
    <property type="entry name" value="IMS_C"/>
    <property type="match status" value="1"/>
</dbReference>
<evidence type="ECO:0000256" key="3">
    <source>
        <dbReference type="ARBA" id="ARBA00023199"/>
    </source>
</evidence>
<evidence type="ECO:0000313" key="8">
    <source>
        <dbReference type="Proteomes" id="UP001168579"/>
    </source>
</evidence>
<dbReference type="Pfam" id="PF00817">
    <property type="entry name" value="IMS"/>
    <property type="match status" value="1"/>
</dbReference>
<evidence type="ECO:0000256" key="4">
    <source>
        <dbReference type="ARBA" id="ARBA00023204"/>
    </source>
</evidence>
<reference evidence="7" key="2">
    <citation type="submission" date="2023-06" db="EMBL/GenBank/DDBJ databases">
        <authorList>
            <person name="Lucena T."/>
            <person name="Sun Q."/>
        </authorList>
    </citation>
    <scope>NUCLEOTIDE SEQUENCE</scope>
    <source>
        <strain evidence="7">CECT 8869</strain>
    </source>
</reference>
<reference evidence="7" key="1">
    <citation type="journal article" date="2014" name="Int. J. Syst. Evol. Microbiol.">
        <title>Complete genome of a new Firmicutes species belonging to the dominant human colonic microbiota ('Ruminococcus bicirculans') reveals two chromosomes and a selective capacity to utilize plant glucans.</title>
        <authorList>
            <consortium name="NISC Comparative Sequencing Program"/>
            <person name="Wegmann U."/>
            <person name="Louis P."/>
            <person name="Goesmann A."/>
            <person name="Henrissat B."/>
            <person name="Duncan S.H."/>
            <person name="Flint H.J."/>
        </authorList>
    </citation>
    <scope>NUCLEOTIDE SEQUENCE</scope>
    <source>
        <strain evidence="7">CECT 8869</strain>
    </source>
</reference>
<organism evidence="7 8">
    <name type="scientific">Maribacter confluentis</name>
    <dbReference type="NCBI Taxonomy" id="1656093"/>
    <lineage>
        <taxon>Bacteria</taxon>
        <taxon>Pseudomonadati</taxon>
        <taxon>Bacteroidota</taxon>
        <taxon>Flavobacteriia</taxon>
        <taxon>Flavobacteriales</taxon>
        <taxon>Flavobacteriaceae</taxon>
        <taxon>Maribacter</taxon>
    </lineage>
</organism>
<evidence type="ECO:0000259" key="6">
    <source>
        <dbReference type="PROSITE" id="PS50173"/>
    </source>
</evidence>
<dbReference type="Gene3D" id="1.10.150.20">
    <property type="entry name" value="5' to 3' exonuclease, C-terminal subdomain"/>
    <property type="match status" value="1"/>
</dbReference>
<dbReference type="SUPFAM" id="SSF56672">
    <property type="entry name" value="DNA/RNA polymerases"/>
    <property type="match status" value="1"/>
</dbReference>
<dbReference type="Proteomes" id="UP001168579">
    <property type="component" value="Unassembled WGS sequence"/>
</dbReference>
<dbReference type="CDD" id="cd01700">
    <property type="entry name" value="PolY_Pol_V_umuC"/>
    <property type="match status" value="1"/>
</dbReference>
<comment type="similarity">
    <text evidence="1">Belongs to the DNA polymerase type-Y family.</text>
</comment>
<dbReference type="PANTHER" id="PTHR11076">
    <property type="entry name" value="DNA REPAIR POLYMERASE UMUC / TRANSFERASE FAMILY MEMBER"/>
    <property type="match status" value="1"/>
</dbReference>
<evidence type="ECO:0000256" key="5">
    <source>
        <dbReference type="ARBA" id="ARBA00023236"/>
    </source>
</evidence>
<evidence type="ECO:0000256" key="1">
    <source>
        <dbReference type="ARBA" id="ARBA00010945"/>
    </source>
</evidence>
<dbReference type="Gene3D" id="3.30.1490.100">
    <property type="entry name" value="DNA polymerase, Y-family, little finger domain"/>
    <property type="match status" value="1"/>
</dbReference>
<proteinExistence type="inferred from homology"/>
<keyword evidence="8" id="KW-1185">Reference proteome</keyword>
<gene>
    <name evidence="7" type="ORF">Q2T41_17930</name>
</gene>
<keyword evidence="4" id="KW-0234">DNA repair</keyword>
<name>A0ABT8RUH3_9FLAO</name>
<dbReference type="PROSITE" id="PS50173">
    <property type="entry name" value="UMUC"/>
    <property type="match status" value="1"/>
</dbReference>
<dbReference type="Gene3D" id="3.30.70.270">
    <property type="match status" value="1"/>
</dbReference>
<feature type="domain" description="UmuC" evidence="6">
    <location>
        <begin position="14"/>
        <end position="199"/>
    </location>
</feature>
<dbReference type="Gene3D" id="3.40.1170.60">
    <property type="match status" value="1"/>
</dbReference>
<dbReference type="InterPro" id="IPR025188">
    <property type="entry name" value="DUF4113"/>
</dbReference>
<keyword evidence="2" id="KW-0227">DNA damage</keyword>
<dbReference type="InterPro" id="IPR001126">
    <property type="entry name" value="UmuC"/>
</dbReference>
<accession>A0ABT8RUH3</accession>
<evidence type="ECO:0000313" key="7">
    <source>
        <dbReference type="EMBL" id="MDO1514537.1"/>
    </source>
</evidence>
<dbReference type="EMBL" id="JAUKUC010000001">
    <property type="protein sequence ID" value="MDO1514537.1"/>
    <property type="molecule type" value="Genomic_DNA"/>
</dbReference>